<evidence type="ECO:0000313" key="3">
    <source>
        <dbReference type="WBParaSite" id="Csp11.Scaffold594.g5214.t1"/>
    </source>
</evidence>
<feature type="transmembrane region" description="Helical" evidence="1">
    <location>
        <begin position="63"/>
        <end position="86"/>
    </location>
</feature>
<keyword evidence="2" id="KW-1185">Reference proteome</keyword>
<sequence>MCVCVTQIDEGPISRRIARRENVAIRCFIIGKRGLLVRDGVFGYGIANEGAEEEEEEEKKKQFFAYSSFPTAASSGFSSSIAPYILIPPGELFFSALLLPVVVDIVLLLVFDSNRIDKFQTARVVAFVSESSFFFSFFSFSMAAEAEAEAWPQHK</sequence>
<accession>A0A1I7TEQ7</accession>
<name>A0A1I7TEQ7_9PELO</name>
<evidence type="ECO:0000313" key="2">
    <source>
        <dbReference type="Proteomes" id="UP000095282"/>
    </source>
</evidence>
<evidence type="ECO:0000256" key="1">
    <source>
        <dbReference type="SAM" id="Phobius"/>
    </source>
</evidence>
<feature type="transmembrane region" description="Helical" evidence="1">
    <location>
        <begin position="92"/>
        <end position="112"/>
    </location>
</feature>
<keyword evidence="1" id="KW-0812">Transmembrane</keyword>
<reference evidence="3" key="1">
    <citation type="submission" date="2016-11" db="UniProtKB">
        <authorList>
            <consortium name="WormBaseParasite"/>
        </authorList>
    </citation>
    <scope>IDENTIFICATION</scope>
</reference>
<dbReference type="WBParaSite" id="Csp11.Scaffold594.g5214.t1">
    <property type="protein sequence ID" value="Csp11.Scaffold594.g5214.t1"/>
    <property type="gene ID" value="Csp11.Scaffold594.g5214"/>
</dbReference>
<dbReference type="Proteomes" id="UP000095282">
    <property type="component" value="Unplaced"/>
</dbReference>
<feature type="transmembrane region" description="Helical" evidence="1">
    <location>
        <begin position="124"/>
        <end position="144"/>
    </location>
</feature>
<keyword evidence="1" id="KW-1133">Transmembrane helix</keyword>
<dbReference type="AlphaFoldDB" id="A0A1I7TEQ7"/>
<keyword evidence="1" id="KW-0472">Membrane</keyword>
<proteinExistence type="predicted"/>
<protein>
    <submittedName>
        <fullName evidence="3">Uncharacterized protein</fullName>
    </submittedName>
</protein>
<organism evidence="2 3">
    <name type="scientific">Caenorhabditis tropicalis</name>
    <dbReference type="NCBI Taxonomy" id="1561998"/>
    <lineage>
        <taxon>Eukaryota</taxon>
        <taxon>Metazoa</taxon>
        <taxon>Ecdysozoa</taxon>
        <taxon>Nematoda</taxon>
        <taxon>Chromadorea</taxon>
        <taxon>Rhabditida</taxon>
        <taxon>Rhabditina</taxon>
        <taxon>Rhabditomorpha</taxon>
        <taxon>Rhabditoidea</taxon>
        <taxon>Rhabditidae</taxon>
        <taxon>Peloderinae</taxon>
        <taxon>Caenorhabditis</taxon>
    </lineage>
</organism>